<gene>
    <name evidence="2" type="ORF">SAMN04488546_0625</name>
</gene>
<feature type="compositionally biased region" description="Basic residues" evidence="1">
    <location>
        <begin position="282"/>
        <end position="294"/>
    </location>
</feature>
<protein>
    <submittedName>
        <fullName evidence="2">ATP-dependent RNA helicase SUPV3L1/SUV3</fullName>
    </submittedName>
</protein>
<keyword evidence="3" id="KW-1185">Reference proteome</keyword>
<dbReference type="EMBL" id="FOIE01000001">
    <property type="protein sequence ID" value="SES81665.1"/>
    <property type="molecule type" value="Genomic_DNA"/>
</dbReference>
<accession>A0A1H9ZJ97</accession>
<dbReference type="GO" id="GO:0004386">
    <property type="term" value="F:helicase activity"/>
    <property type="evidence" value="ECO:0007669"/>
    <property type="project" value="UniProtKB-KW"/>
</dbReference>
<keyword evidence="2" id="KW-0347">Helicase</keyword>
<dbReference type="Proteomes" id="UP000198507">
    <property type="component" value="Unassembled WGS sequence"/>
</dbReference>
<organism evidence="2 3">
    <name type="scientific">Geodermatophilus poikilotrophus</name>
    <dbReference type="NCBI Taxonomy" id="1333667"/>
    <lineage>
        <taxon>Bacteria</taxon>
        <taxon>Bacillati</taxon>
        <taxon>Actinomycetota</taxon>
        <taxon>Actinomycetes</taxon>
        <taxon>Geodermatophilales</taxon>
        <taxon>Geodermatophilaceae</taxon>
        <taxon>Geodermatophilus</taxon>
    </lineage>
</organism>
<keyword evidence="2" id="KW-0547">Nucleotide-binding</keyword>
<proteinExistence type="predicted"/>
<keyword evidence="2" id="KW-0067">ATP-binding</keyword>
<dbReference type="AlphaFoldDB" id="A0A1H9ZJ97"/>
<evidence type="ECO:0000313" key="2">
    <source>
        <dbReference type="EMBL" id="SES81665.1"/>
    </source>
</evidence>
<reference evidence="3" key="1">
    <citation type="submission" date="2016-10" db="EMBL/GenBank/DDBJ databases">
        <authorList>
            <person name="Varghese N."/>
            <person name="Submissions S."/>
        </authorList>
    </citation>
    <scope>NUCLEOTIDE SEQUENCE [LARGE SCALE GENOMIC DNA]</scope>
    <source>
        <strain evidence="3">DSM 44209</strain>
    </source>
</reference>
<name>A0A1H9ZJ97_9ACTN</name>
<feature type="region of interest" description="Disordered" evidence="1">
    <location>
        <begin position="258"/>
        <end position="294"/>
    </location>
</feature>
<evidence type="ECO:0000313" key="3">
    <source>
        <dbReference type="Proteomes" id="UP000198507"/>
    </source>
</evidence>
<sequence length="294" mass="30637">MEAAQIAGRAGRHLLTSHGTVGVLTGVPGLRPDAALVATGAAVARGTVASDLPRRTPRLRPELDDLGALAPVDIPEALGRWARWARTATRDEAVTGDDVSGLVERAEALLPLLAGLVGESTDLGTVWRLVTLPIDFEPPRRTRWLTLVRASLLHGAGHRVPPQTVLPALPRRGPVEDFEQAAAAARDASTLLRSFPGVAGLTAEDAARLEQRCAARITELLPGAIAAAGPGRCADCGVSVAPRFPTCRACAARGARRGAPVRRGAPARREDAGSRRSGGRGGPRRGSARRAGRG</sequence>
<evidence type="ECO:0000256" key="1">
    <source>
        <dbReference type="SAM" id="MobiDB-lite"/>
    </source>
</evidence>
<keyword evidence="2" id="KW-0378">Hydrolase</keyword>